<dbReference type="EMBL" id="VDFQ02000002">
    <property type="protein sequence ID" value="KAA1423857.1"/>
    <property type="molecule type" value="Genomic_DNA"/>
</dbReference>
<dbReference type="RefSeq" id="WP_149769376.1">
    <property type="nucleotide sequence ID" value="NZ_VDFQ02000002.1"/>
</dbReference>
<dbReference type="AlphaFoldDB" id="A0A5Q6S0Z8"/>
<proteinExistence type="predicted"/>
<sequence length="121" mass="13726">MAKYEVNPAGVAKARALIDARQYVLDSDWGEVQPKAADENAYREKHPWEDYAEWFLGLTVDASDETKGRYAFVYGDFRRLHRSGLIACVYRAGEWRHKDVELAAHDLLQRLDAATGLKPSG</sequence>
<evidence type="ECO:0000313" key="2">
    <source>
        <dbReference type="Proteomes" id="UP000307768"/>
    </source>
</evidence>
<protein>
    <submittedName>
        <fullName evidence="1">Uncharacterized protein</fullName>
    </submittedName>
</protein>
<gene>
    <name evidence="1" type="ORF">FE697_009885</name>
</gene>
<dbReference type="Proteomes" id="UP000307768">
    <property type="component" value="Unassembled WGS sequence"/>
</dbReference>
<organism evidence="1 2">
    <name type="scientific">Mumia zhuanghuii</name>
    <dbReference type="NCBI Taxonomy" id="2585211"/>
    <lineage>
        <taxon>Bacteria</taxon>
        <taxon>Bacillati</taxon>
        <taxon>Actinomycetota</taxon>
        <taxon>Actinomycetes</taxon>
        <taxon>Propionibacteriales</taxon>
        <taxon>Nocardioidaceae</taxon>
        <taxon>Mumia</taxon>
    </lineage>
</organism>
<evidence type="ECO:0000313" key="1">
    <source>
        <dbReference type="EMBL" id="KAA1423857.1"/>
    </source>
</evidence>
<comment type="caution">
    <text evidence="1">The sequence shown here is derived from an EMBL/GenBank/DDBJ whole genome shotgun (WGS) entry which is preliminary data.</text>
</comment>
<name>A0A5Q6S0Z8_9ACTN</name>
<reference evidence="1 2" key="1">
    <citation type="submission" date="2019-09" db="EMBL/GenBank/DDBJ databases">
        <title>Mumia zhuanghuii sp. nov. isolated from the intestinal contents of plateau pika (Ochotona curzoniae) in the Qinghai-Tibet plateau of China.</title>
        <authorList>
            <person name="Tian Z."/>
        </authorList>
    </citation>
    <scope>NUCLEOTIDE SEQUENCE [LARGE SCALE GENOMIC DNA]</scope>
    <source>
        <strain evidence="2">350</strain>
    </source>
</reference>
<accession>A0A5Q6S0Z8</accession>
<dbReference type="OrthoDB" id="1550983at2"/>